<protein>
    <submittedName>
        <fullName evidence="2">DUF397 domain-containing protein</fullName>
    </submittedName>
</protein>
<name>A0A5C4VBT1_9ACTN</name>
<dbReference type="AlphaFoldDB" id="A0A5C4VBT1"/>
<gene>
    <name evidence="2" type="ORF">FH715_02985</name>
</gene>
<accession>A0A5C4VBT1</accession>
<reference evidence="2 3" key="1">
    <citation type="submission" date="2019-06" db="EMBL/GenBank/DDBJ databases">
        <title>Draft genome of Streptomyces sedi sp. JCM16909.</title>
        <authorList>
            <person name="Klykleung N."/>
            <person name="Tanasupawat S."/>
            <person name="Kudo T."/>
            <person name="Yuki M."/>
            <person name="Ohkuma M."/>
        </authorList>
    </citation>
    <scope>NUCLEOTIDE SEQUENCE [LARGE SCALE GENOMIC DNA]</scope>
    <source>
        <strain evidence="2 3">JCM 16909</strain>
    </source>
</reference>
<organism evidence="2 3">
    <name type="scientific">Streptomyces sedi</name>
    <dbReference type="NCBI Taxonomy" id="555059"/>
    <lineage>
        <taxon>Bacteria</taxon>
        <taxon>Bacillati</taxon>
        <taxon>Actinomycetota</taxon>
        <taxon>Actinomycetes</taxon>
        <taxon>Kitasatosporales</taxon>
        <taxon>Streptomycetaceae</taxon>
        <taxon>Streptomyces</taxon>
    </lineage>
</organism>
<dbReference type="Proteomes" id="UP000311713">
    <property type="component" value="Unassembled WGS sequence"/>
</dbReference>
<dbReference type="OrthoDB" id="4562195at2"/>
<evidence type="ECO:0000313" key="2">
    <source>
        <dbReference type="EMBL" id="TNM33348.1"/>
    </source>
</evidence>
<sequence length="78" mass="8357">MSDEKERLRSAPLDGVWVKSSYSNGSSPDCVQLMAIDGGVAVGDSKAPGRTPQRYTRAQFAAFLADVKTGAFPETPEH</sequence>
<dbReference type="Pfam" id="PF04149">
    <property type="entry name" value="DUF397"/>
    <property type="match status" value="1"/>
</dbReference>
<keyword evidence="3" id="KW-1185">Reference proteome</keyword>
<evidence type="ECO:0000313" key="3">
    <source>
        <dbReference type="Proteomes" id="UP000311713"/>
    </source>
</evidence>
<comment type="caution">
    <text evidence="2">The sequence shown here is derived from an EMBL/GenBank/DDBJ whole genome shotgun (WGS) entry which is preliminary data.</text>
</comment>
<proteinExistence type="predicted"/>
<evidence type="ECO:0000259" key="1">
    <source>
        <dbReference type="Pfam" id="PF04149"/>
    </source>
</evidence>
<dbReference type="RefSeq" id="WP_139640446.1">
    <property type="nucleotide sequence ID" value="NZ_BAAAZS010000139.1"/>
</dbReference>
<dbReference type="EMBL" id="VDGT01000002">
    <property type="protein sequence ID" value="TNM33348.1"/>
    <property type="molecule type" value="Genomic_DNA"/>
</dbReference>
<feature type="domain" description="DUF397" evidence="1">
    <location>
        <begin position="16"/>
        <end position="68"/>
    </location>
</feature>
<dbReference type="InterPro" id="IPR007278">
    <property type="entry name" value="DUF397"/>
</dbReference>